<sequence length="62" mass="6739">MHRLMRSQHAVQCTSLFIPYSLRLASIGIMGGLNVGRFTNYGKTDAKQNADGTTAQQSKVPA</sequence>
<comment type="caution">
    <text evidence="1">The sequence shown here is derived from an EMBL/GenBank/DDBJ whole genome shotgun (WGS) entry which is preliminary data.</text>
</comment>
<accession>A0A2S9GS93</accession>
<evidence type="ECO:0000313" key="1">
    <source>
        <dbReference type="EMBL" id="PRC90558.1"/>
    </source>
</evidence>
<proteinExistence type="predicted"/>
<keyword evidence="2" id="KW-1185">Reference proteome</keyword>
<dbReference type="AlphaFoldDB" id="A0A2S9GS93"/>
<gene>
    <name evidence="1" type="ORF">S2091_4732</name>
</gene>
<dbReference type="EMBL" id="PUGF01000057">
    <property type="protein sequence ID" value="PRC90558.1"/>
    <property type="molecule type" value="Genomic_DNA"/>
</dbReference>
<name>A0A2S9GS93_9BURK</name>
<dbReference type="RefSeq" id="WP_133166978.1">
    <property type="nucleotide sequence ID" value="NZ_PUGF01000057.1"/>
</dbReference>
<protein>
    <submittedName>
        <fullName evidence="1">Uncharacterized protein</fullName>
    </submittedName>
</protein>
<organism evidence="1 2">
    <name type="scientific">Solimicrobium silvestre</name>
    <dbReference type="NCBI Taxonomy" id="2099400"/>
    <lineage>
        <taxon>Bacteria</taxon>
        <taxon>Pseudomonadati</taxon>
        <taxon>Pseudomonadota</taxon>
        <taxon>Betaproteobacteria</taxon>
        <taxon>Burkholderiales</taxon>
        <taxon>Oxalobacteraceae</taxon>
        <taxon>Solimicrobium</taxon>
    </lineage>
</organism>
<evidence type="ECO:0000313" key="2">
    <source>
        <dbReference type="Proteomes" id="UP000237839"/>
    </source>
</evidence>
<reference evidence="1 2" key="1">
    <citation type="submission" date="2018-02" db="EMBL/GenBank/DDBJ databases">
        <title>Solimicrobium silvestre gen. nov., sp. nov., isolated from alpine forest soil.</title>
        <authorList>
            <person name="Margesin R."/>
            <person name="Albuquerque L."/>
            <person name="Zhang D.-C."/>
            <person name="Froufe H.J.C."/>
            <person name="Severino R."/>
            <person name="Roxo I."/>
            <person name="Egas C."/>
            <person name="Da Costa M.S."/>
        </authorList>
    </citation>
    <scope>NUCLEOTIDE SEQUENCE [LARGE SCALE GENOMIC DNA]</scope>
    <source>
        <strain evidence="1 2">S20-91</strain>
    </source>
</reference>
<dbReference type="Proteomes" id="UP000237839">
    <property type="component" value="Unassembled WGS sequence"/>
</dbReference>